<gene>
    <name evidence="5" type="ORF">ACFO3O_13480</name>
</gene>
<evidence type="ECO:0000259" key="4">
    <source>
        <dbReference type="Pfam" id="PF18962"/>
    </source>
</evidence>
<keyword evidence="1 2" id="KW-0732">Signal</keyword>
<dbReference type="Proteomes" id="UP001596043">
    <property type="component" value="Unassembled WGS sequence"/>
</dbReference>
<dbReference type="RefSeq" id="WP_379979665.1">
    <property type="nucleotide sequence ID" value="NZ_JBHSFV010000008.1"/>
</dbReference>
<dbReference type="SUPFAM" id="SSF69318">
    <property type="entry name" value="Integrin alpha N-terminal domain"/>
    <property type="match status" value="2"/>
</dbReference>
<dbReference type="Gene3D" id="2.130.10.130">
    <property type="entry name" value="Integrin alpha, N-terminal"/>
    <property type="match status" value="1"/>
</dbReference>
<feature type="domain" description="Secretion system C-terminal sorting" evidence="4">
    <location>
        <begin position="611"/>
        <end position="678"/>
    </location>
</feature>
<keyword evidence="6" id="KW-1185">Reference proteome</keyword>
<reference evidence="6" key="1">
    <citation type="journal article" date="2019" name="Int. J. Syst. Evol. Microbiol.">
        <title>The Global Catalogue of Microorganisms (GCM) 10K type strain sequencing project: providing services to taxonomists for standard genome sequencing and annotation.</title>
        <authorList>
            <consortium name="The Broad Institute Genomics Platform"/>
            <consortium name="The Broad Institute Genome Sequencing Center for Infectious Disease"/>
            <person name="Wu L."/>
            <person name="Ma J."/>
        </authorList>
    </citation>
    <scope>NUCLEOTIDE SEQUENCE [LARGE SCALE GENOMIC DNA]</scope>
    <source>
        <strain evidence="6">YJ-61-S</strain>
    </source>
</reference>
<comment type="caution">
    <text evidence="5">The sequence shown here is derived from an EMBL/GenBank/DDBJ whole genome shotgun (WGS) entry which is preliminary data.</text>
</comment>
<evidence type="ECO:0000256" key="1">
    <source>
        <dbReference type="ARBA" id="ARBA00022729"/>
    </source>
</evidence>
<dbReference type="Pfam" id="PF07593">
    <property type="entry name" value="UnbV_ASPIC"/>
    <property type="match status" value="1"/>
</dbReference>
<organism evidence="5 6">
    <name type="scientific">Dokdonia ponticola</name>
    <dbReference type="NCBI Taxonomy" id="2041041"/>
    <lineage>
        <taxon>Bacteria</taxon>
        <taxon>Pseudomonadati</taxon>
        <taxon>Bacteroidota</taxon>
        <taxon>Flavobacteriia</taxon>
        <taxon>Flavobacteriales</taxon>
        <taxon>Flavobacteriaceae</taxon>
        <taxon>Dokdonia</taxon>
    </lineage>
</organism>
<evidence type="ECO:0000259" key="3">
    <source>
        <dbReference type="Pfam" id="PF07593"/>
    </source>
</evidence>
<dbReference type="InterPro" id="IPR011519">
    <property type="entry name" value="UnbV_ASPIC"/>
</dbReference>
<dbReference type="Pfam" id="PF13517">
    <property type="entry name" value="FG-GAP_3"/>
    <property type="match status" value="3"/>
</dbReference>
<dbReference type="PANTHER" id="PTHR16026:SF0">
    <property type="entry name" value="CARTILAGE ACIDIC PROTEIN 1"/>
    <property type="match status" value="1"/>
</dbReference>
<name>A0ABV9HZI3_9FLAO</name>
<dbReference type="InterPro" id="IPR026444">
    <property type="entry name" value="Secre_tail"/>
</dbReference>
<proteinExistence type="predicted"/>
<evidence type="ECO:0000313" key="6">
    <source>
        <dbReference type="Proteomes" id="UP001596043"/>
    </source>
</evidence>
<feature type="signal peptide" evidence="2">
    <location>
        <begin position="1"/>
        <end position="18"/>
    </location>
</feature>
<feature type="chain" id="PRO_5047500327" evidence="2">
    <location>
        <begin position="19"/>
        <end position="682"/>
    </location>
</feature>
<dbReference type="InterPro" id="IPR027039">
    <property type="entry name" value="Crtac1"/>
</dbReference>
<evidence type="ECO:0000313" key="5">
    <source>
        <dbReference type="EMBL" id="MFC4634926.1"/>
    </source>
</evidence>
<dbReference type="PANTHER" id="PTHR16026">
    <property type="entry name" value="CARTILAGE ACIDIC PROTEIN 1"/>
    <property type="match status" value="1"/>
</dbReference>
<dbReference type="InterPro" id="IPR013517">
    <property type="entry name" value="FG-GAP"/>
</dbReference>
<dbReference type="NCBIfam" id="TIGR04183">
    <property type="entry name" value="Por_Secre_tail"/>
    <property type="match status" value="1"/>
</dbReference>
<accession>A0ABV9HZI3</accession>
<dbReference type="Pfam" id="PF18962">
    <property type="entry name" value="Por_Secre_tail"/>
    <property type="match status" value="1"/>
</dbReference>
<dbReference type="EMBL" id="JBHSFV010000008">
    <property type="protein sequence ID" value="MFC4634926.1"/>
    <property type="molecule type" value="Genomic_DNA"/>
</dbReference>
<feature type="domain" description="ASPIC/UnbV" evidence="3">
    <location>
        <begin position="524"/>
        <end position="591"/>
    </location>
</feature>
<evidence type="ECO:0000256" key="2">
    <source>
        <dbReference type="SAM" id="SignalP"/>
    </source>
</evidence>
<sequence>MKKLLYTFLLFIPLVLVAQSGQNCAEAISVSAGIYTVDSIDGEAPIPVCSTETTNPADNGEWYLYTAPAGDDVFVTITSDLEINSGGDTRVQVYGGDCNNLTCIVGDDDAGTIGNGFLSIASFQAVAGESYYIAWDNRWSSNGFDFEISEADAPPPGQLTFTAQGVSTSGSRLAVVDMNGDFLDDLVSVTATNININYQLEEGGFNTVDIATTPANYTPSWSLAAGDIDGNGFNDLLYGGGSGVTFMMANDDGTAFTEISGPEFVFSQRSNFVDLNNDGHLDAFVCHDVQPNVYYINDGNGNLTFYQGADPDGIPSGLGLVANGGNYGTVWIDYDNDRDMDLFIAKCRGGDTEAKINELHRNNGDGTYTNIAADPDVNLADPVQTWSSAWGDYDNDGDMDGYIGASSTADGPTKYMRNNGDGTFTDISGSVDLSETPLGIENAPADFDNDGHVDIFSNGRILLNGGDGLSFEVISQTVPQSGAIGDVNNDGFLDIFSNGLFINNGNNNNWIKIVTIGDQSNLNGIGARVEITSPGLGTQIRDVRSGEGFRYMSSLNTHFGLGQDDTIDTVTVYWPSGIITVVENPEINGTLIIHENEALSVDDITANDLSIYPNPADGVINLQTSIPLENAIYSVFTADGKRVLNARLNETNRIDVSNLATGNYFLRILQGNTTFVQQFLKK</sequence>
<dbReference type="InterPro" id="IPR028994">
    <property type="entry name" value="Integrin_alpha_N"/>
</dbReference>
<protein>
    <submittedName>
        <fullName evidence="5">FG-GAP-like repeat-containing protein</fullName>
    </submittedName>
</protein>